<dbReference type="PATRIC" id="fig|45056.6.peg.602"/>
<keyword evidence="3" id="KW-1185">Reference proteome</keyword>
<dbReference type="RefSeq" id="WP_058461647.1">
    <property type="nucleotide sequence ID" value="NZ_CAAAHS010000004.1"/>
</dbReference>
<keyword evidence="2" id="KW-0614">Plasmid</keyword>
<geneLocation type="plasmid" evidence="2 4">
    <name>18</name>
</geneLocation>
<evidence type="ECO:0000313" key="3">
    <source>
        <dbReference type="Proteomes" id="UP000054859"/>
    </source>
</evidence>
<reference evidence="1 3" key="1">
    <citation type="submission" date="2015-11" db="EMBL/GenBank/DDBJ databases">
        <title>Identification of large and diverse effector repertoires of 38 Legionella species.</title>
        <authorList>
            <person name="Burstein D."/>
            <person name="Amaro F."/>
            <person name="Zusman T."/>
            <person name="Lifshitz Z."/>
            <person name="Cohen O."/>
            <person name="Gilbert J.A."/>
            <person name="Pupko T."/>
            <person name="Shuman H.A."/>
            <person name="Segal G."/>
        </authorList>
    </citation>
    <scope>NUCLEOTIDE SEQUENCE [LARGE SCALE GENOMIC DNA]</scope>
    <source>
        <strain evidence="1 3">1762-AUS-E</strain>
    </source>
</reference>
<reference evidence="2 4" key="2">
    <citation type="submission" date="2018-12" db="EMBL/GenBank/DDBJ databases">
        <authorList>
            <consortium name="Pathogen Informatics"/>
        </authorList>
    </citation>
    <scope>NUCLEOTIDE SEQUENCE [LARGE SCALE GENOMIC DNA]</scope>
    <source>
        <strain evidence="2 4">NCTC12735</strain>
        <plasmid evidence="4">18</plasmid>
    </source>
</reference>
<dbReference type="OrthoDB" id="5295974at2"/>
<evidence type="ECO:0000313" key="2">
    <source>
        <dbReference type="EMBL" id="VEH85544.1"/>
    </source>
</evidence>
<dbReference type="EMBL" id="LNKA01000001">
    <property type="protein sequence ID" value="KTC65924.1"/>
    <property type="molecule type" value="Genomic_DNA"/>
</dbReference>
<proteinExistence type="predicted"/>
<dbReference type="EMBL" id="LR134427">
    <property type="protein sequence ID" value="VEH85544.1"/>
    <property type="molecule type" value="Genomic_DNA"/>
</dbReference>
<accession>A0A0W0R4B6</accession>
<dbReference type="STRING" id="45056.Lade_0582"/>
<gene>
    <name evidence="1" type="ORF">Lade_0582</name>
    <name evidence="2" type="ORF">NCTC12735_01178</name>
</gene>
<evidence type="ECO:0000313" key="4">
    <source>
        <dbReference type="Proteomes" id="UP000281170"/>
    </source>
</evidence>
<evidence type="ECO:0000313" key="1">
    <source>
        <dbReference type="EMBL" id="KTC65924.1"/>
    </source>
</evidence>
<dbReference type="AlphaFoldDB" id="A0A0W0R4B6"/>
<name>A0A0W0R4B6_9GAMM</name>
<dbReference type="KEGG" id="ladl:NCTC12735_01178"/>
<protein>
    <submittedName>
        <fullName evidence="2">Uncharacterized protein conserved in bacteria</fullName>
    </submittedName>
</protein>
<dbReference type="Proteomes" id="UP000054859">
    <property type="component" value="Unassembled WGS sequence"/>
</dbReference>
<dbReference type="Proteomes" id="UP000281170">
    <property type="component" value="Plasmid 18"/>
</dbReference>
<sequence>MNIIIDADQKNPDGVNIPCFYNFYHHILLALGYDPQKPPIGDLLSKMHGLEGKWLIASPILWQASHNDAMIVASGSALGISHEESQNLFHTFKNFLDGGMEVFFHDRHHWLVRYDNKPEINAAALSSTYHQSMLPLLQMLDKSLFWQSLITESQMLFNQMEKPSLKINGLWFWGNGTISVAKEPLFCTPALHTLGSILSSEVQEISLEPKKYAKNAVFILDHLSTNTLFLLEKQLKRKPAKWYWNNTAYTKTTSWWTRLWRK</sequence>
<organism evidence="1 3">
    <name type="scientific">Legionella adelaidensis</name>
    <dbReference type="NCBI Taxonomy" id="45056"/>
    <lineage>
        <taxon>Bacteria</taxon>
        <taxon>Pseudomonadati</taxon>
        <taxon>Pseudomonadota</taxon>
        <taxon>Gammaproteobacteria</taxon>
        <taxon>Legionellales</taxon>
        <taxon>Legionellaceae</taxon>
        <taxon>Legionella</taxon>
    </lineage>
</organism>